<dbReference type="GO" id="GO:0000160">
    <property type="term" value="P:phosphorelay signal transduction system"/>
    <property type="evidence" value="ECO:0007669"/>
    <property type="project" value="InterPro"/>
</dbReference>
<dbReference type="InterPro" id="IPR011006">
    <property type="entry name" value="CheY-like_superfamily"/>
</dbReference>
<dbReference type="Proteomes" id="UP000251889">
    <property type="component" value="Unassembled WGS sequence"/>
</dbReference>
<dbReference type="AlphaFoldDB" id="A0A364XVA8"/>
<proteinExistence type="predicted"/>
<dbReference type="InterPro" id="IPR001789">
    <property type="entry name" value="Sig_transdc_resp-reg_receiver"/>
</dbReference>
<sequence length="132" mass="15325">MGRLVDKTVLIDDSDIDLFIQRRFLEVYNFSKQLVLYKSAEEALEWLKSIHDDTPPDVIFLDLNMPEIDGFSFLKNFVLLPDPVRSKSKIVVLTSSNNAKDRETAFSFNNVIQYITKPLKQTDIEDLKRLID</sequence>
<evidence type="ECO:0000313" key="3">
    <source>
        <dbReference type="EMBL" id="RAV98093.1"/>
    </source>
</evidence>
<name>A0A364XVA8_9BACT</name>
<evidence type="ECO:0000313" key="4">
    <source>
        <dbReference type="Proteomes" id="UP000251889"/>
    </source>
</evidence>
<dbReference type="Pfam" id="PF00072">
    <property type="entry name" value="Response_reg"/>
    <property type="match status" value="1"/>
</dbReference>
<reference evidence="3 4" key="1">
    <citation type="submission" date="2018-06" db="EMBL/GenBank/DDBJ databases">
        <title>Chryseolinea flavus sp. nov., a member of the phylum Bacteroidetes isolated from soil.</title>
        <authorList>
            <person name="Li Y."/>
            <person name="Wang J."/>
        </authorList>
    </citation>
    <scope>NUCLEOTIDE SEQUENCE [LARGE SCALE GENOMIC DNA]</scope>
    <source>
        <strain evidence="3 4">SDU1-6</strain>
    </source>
</reference>
<dbReference type="RefSeq" id="WP_112749776.1">
    <property type="nucleotide sequence ID" value="NZ_QMFY01000022.1"/>
</dbReference>
<evidence type="ECO:0000259" key="2">
    <source>
        <dbReference type="PROSITE" id="PS50110"/>
    </source>
</evidence>
<dbReference type="PROSITE" id="PS50110">
    <property type="entry name" value="RESPONSE_REGULATORY"/>
    <property type="match status" value="1"/>
</dbReference>
<organism evidence="3 4">
    <name type="scientific">Pseudochryseolinea flava</name>
    <dbReference type="NCBI Taxonomy" id="2059302"/>
    <lineage>
        <taxon>Bacteria</taxon>
        <taxon>Pseudomonadati</taxon>
        <taxon>Bacteroidota</taxon>
        <taxon>Cytophagia</taxon>
        <taxon>Cytophagales</taxon>
        <taxon>Fulvivirgaceae</taxon>
        <taxon>Pseudochryseolinea</taxon>
    </lineage>
</organism>
<gene>
    <name evidence="3" type="ORF">DQQ10_25505</name>
</gene>
<dbReference type="Gene3D" id="3.40.50.2300">
    <property type="match status" value="1"/>
</dbReference>
<dbReference type="PANTHER" id="PTHR44520">
    <property type="entry name" value="RESPONSE REGULATOR RCP1-RELATED"/>
    <property type="match status" value="1"/>
</dbReference>
<keyword evidence="1" id="KW-0597">Phosphoprotein</keyword>
<accession>A0A364XVA8</accession>
<dbReference type="OrthoDB" id="1524091at2"/>
<comment type="caution">
    <text evidence="3">The sequence shown here is derived from an EMBL/GenBank/DDBJ whole genome shotgun (WGS) entry which is preliminary data.</text>
</comment>
<dbReference type="SUPFAM" id="SSF52172">
    <property type="entry name" value="CheY-like"/>
    <property type="match status" value="1"/>
</dbReference>
<feature type="modified residue" description="4-aspartylphosphate" evidence="1">
    <location>
        <position position="62"/>
    </location>
</feature>
<keyword evidence="4" id="KW-1185">Reference proteome</keyword>
<dbReference type="PANTHER" id="PTHR44520:SF2">
    <property type="entry name" value="RESPONSE REGULATOR RCP1"/>
    <property type="match status" value="1"/>
</dbReference>
<evidence type="ECO:0000256" key="1">
    <source>
        <dbReference type="PROSITE-ProRule" id="PRU00169"/>
    </source>
</evidence>
<dbReference type="SMART" id="SM00448">
    <property type="entry name" value="REC"/>
    <property type="match status" value="1"/>
</dbReference>
<dbReference type="EMBL" id="QMFY01000022">
    <property type="protein sequence ID" value="RAV98093.1"/>
    <property type="molecule type" value="Genomic_DNA"/>
</dbReference>
<feature type="domain" description="Response regulatory" evidence="2">
    <location>
        <begin position="7"/>
        <end position="132"/>
    </location>
</feature>
<dbReference type="InterPro" id="IPR052893">
    <property type="entry name" value="TCS_response_regulator"/>
</dbReference>
<protein>
    <submittedName>
        <fullName evidence="3">Response regulator</fullName>
    </submittedName>
</protein>